<evidence type="ECO:0000256" key="2">
    <source>
        <dbReference type="ARBA" id="ARBA00022801"/>
    </source>
</evidence>
<dbReference type="Pfam" id="PF00293">
    <property type="entry name" value="NUDIX"/>
    <property type="match status" value="1"/>
</dbReference>
<dbReference type="AlphaFoldDB" id="A0A239HSC8"/>
<protein>
    <submittedName>
        <fullName evidence="4">8-oxo-dGTP pyrophosphatase MutT, NUDIX family</fullName>
    </submittedName>
</protein>
<dbReference type="PANTHER" id="PTHR43046:SF14">
    <property type="entry name" value="MUTT_NUDIX FAMILY PROTEIN"/>
    <property type="match status" value="1"/>
</dbReference>
<accession>A0A239HSC8</accession>
<name>A0A239HSC8_EKHLU</name>
<evidence type="ECO:0000313" key="4">
    <source>
        <dbReference type="EMBL" id="SNS84216.1"/>
    </source>
</evidence>
<feature type="domain" description="Nudix hydrolase" evidence="3">
    <location>
        <begin position="9"/>
        <end position="143"/>
    </location>
</feature>
<dbReference type="CDD" id="cd04688">
    <property type="entry name" value="NUDIX_Hydrolase"/>
    <property type="match status" value="1"/>
</dbReference>
<dbReference type="PROSITE" id="PS00893">
    <property type="entry name" value="NUDIX_BOX"/>
    <property type="match status" value="1"/>
</dbReference>
<reference evidence="4 5" key="1">
    <citation type="submission" date="2017-06" db="EMBL/GenBank/DDBJ databases">
        <authorList>
            <person name="Kim H.J."/>
            <person name="Triplett B.A."/>
        </authorList>
    </citation>
    <scope>NUCLEOTIDE SEQUENCE [LARGE SCALE GENOMIC DNA]</scope>
    <source>
        <strain evidence="4 5">DSM 19307</strain>
    </source>
</reference>
<keyword evidence="2" id="KW-0378">Hydrolase</keyword>
<comment type="cofactor">
    <cofactor evidence="1">
        <name>Mg(2+)</name>
        <dbReference type="ChEBI" id="CHEBI:18420"/>
    </cofactor>
</comment>
<dbReference type="InterPro" id="IPR015797">
    <property type="entry name" value="NUDIX_hydrolase-like_dom_sf"/>
</dbReference>
<evidence type="ECO:0000313" key="5">
    <source>
        <dbReference type="Proteomes" id="UP000198393"/>
    </source>
</evidence>
<evidence type="ECO:0000256" key="1">
    <source>
        <dbReference type="ARBA" id="ARBA00001946"/>
    </source>
</evidence>
<dbReference type="GO" id="GO:0016787">
    <property type="term" value="F:hydrolase activity"/>
    <property type="evidence" value="ECO:0007669"/>
    <property type="project" value="UniProtKB-KW"/>
</dbReference>
<dbReference type="InterPro" id="IPR020084">
    <property type="entry name" value="NUDIX_hydrolase_CS"/>
</dbReference>
<keyword evidence="5" id="KW-1185">Reference proteome</keyword>
<organism evidence="4 5">
    <name type="scientific">Ekhidna lutea</name>
    <dbReference type="NCBI Taxonomy" id="447679"/>
    <lineage>
        <taxon>Bacteria</taxon>
        <taxon>Pseudomonadati</taxon>
        <taxon>Bacteroidota</taxon>
        <taxon>Cytophagia</taxon>
        <taxon>Cytophagales</taxon>
        <taxon>Reichenbachiellaceae</taxon>
        <taxon>Ekhidna</taxon>
    </lineage>
</organism>
<dbReference type="SUPFAM" id="SSF55811">
    <property type="entry name" value="Nudix"/>
    <property type="match status" value="1"/>
</dbReference>
<proteinExistence type="predicted"/>
<dbReference type="Gene3D" id="3.90.79.10">
    <property type="entry name" value="Nucleoside Triphosphate Pyrophosphohydrolase"/>
    <property type="match status" value="1"/>
</dbReference>
<dbReference type="PROSITE" id="PS51462">
    <property type="entry name" value="NUDIX"/>
    <property type="match status" value="1"/>
</dbReference>
<dbReference type="EMBL" id="FZPD01000002">
    <property type="protein sequence ID" value="SNS84216.1"/>
    <property type="molecule type" value="Genomic_DNA"/>
</dbReference>
<dbReference type="RefSeq" id="WP_089356209.1">
    <property type="nucleotide sequence ID" value="NZ_FZPD01000002.1"/>
</dbReference>
<dbReference type="OrthoDB" id="9810648at2"/>
<dbReference type="InterPro" id="IPR000086">
    <property type="entry name" value="NUDIX_hydrolase_dom"/>
</dbReference>
<dbReference type="Proteomes" id="UP000198393">
    <property type="component" value="Unassembled WGS sequence"/>
</dbReference>
<sequence>MIRFERGNNQFNFRSIALLIEDNSILIQRDLKDDFWALPGGRVELFENSNDTVVREIYEELGWKVQANRPVWFIENFFKIGRTNFHEIATIYLMDLVDYAKHEPAHEFKGLEDHLIFQWFDISKLDQINFRPRELRSKLGHLPNTVEFLTVGRE</sequence>
<evidence type="ECO:0000259" key="3">
    <source>
        <dbReference type="PROSITE" id="PS51462"/>
    </source>
</evidence>
<gene>
    <name evidence="4" type="ORF">SAMN05421640_1475</name>
</gene>
<dbReference type="PANTHER" id="PTHR43046">
    <property type="entry name" value="GDP-MANNOSE MANNOSYL HYDROLASE"/>
    <property type="match status" value="1"/>
</dbReference>